<keyword evidence="1" id="KW-0677">Repeat</keyword>
<dbReference type="InterPro" id="IPR050145">
    <property type="entry name" value="Centrin_CML-like"/>
</dbReference>
<feature type="domain" description="EF-hand" evidence="3">
    <location>
        <begin position="148"/>
        <end position="183"/>
    </location>
</feature>
<dbReference type="Gene3D" id="1.10.238.10">
    <property type="entry name" value="EF-hand"/>
    <property type="match status" value="2"/>
</dbReference>
<evidence type="ECO:0000256" key="2">
    <source>
        <dbReference type="ARBA" id="ARBA00022837"/>
    </source>
</evidence>
<dbReference type="Proteomes" id="UP000319257">
    <property type="component" value="Unassembled WGS sequence"/>
</dbReference>
<dbReference type="InParanoid" id="A0A507BA23"/>
<dbReference type="OrthoDB" id="343296at2759"/>
<dbReference type="CDD" id="cd00051">
    <property type="entry name" value="EFh"/>
    <property type="match status" value="1"/>
</dbReference>
<dbReference type="InterPro" id="IPR018247">
    <property type="entry name" value="EF_Hand_1_Ca_BS"/>
</dbReference>
<dbReference type="RefSeq" id="XP_030997175.1">
    <property type="nucleotide sequence ID" value="XM_031138855.1"/>
</dbReference>
<proteinExistence type="predicted"/>
<dbReference type="GO" id="GO:0005509">
    <property type="term" value="F:calcium ion binding"/>
    <property type="evidence" value="ECO:0007669"/>
    <property type="project" value="InterPro"/>
</dbReference>
<dbReference type="STRING" id="1093900.A0A507BA23"/>
<dbReference type="FunFam" id="1.10.238.10:FF:000001">
    <property type="entry name" value="Calmodulin 1"/>
    <property type="match status" value="1"/>
</dbReference>
<dbReference type="EMBL" id="SKBQ01000021">
    <property type="protein sequence ID" value="TPX15464.1"/>
    <property type="molecule type" value="Genomic_DNA"/>
</dbReference>
<gene>
    <name evidence="4" type="ORF">E0L32_004444</name>
</gene>
<dbReference type="SUPFAM" id="SSF47473">
    <property type="entry name" value="EF-hand"/>
    <property type="match status" value="1"/>
</dbReference>
<evidence type="ECO:0000256" key="1">
    <source>
        <dbReference type="ARBA" id="ARBA00022737"/>
    </source>
</evidence>
<name>A0A507BA23_9PEZI</name>
<feature type="domain" description="EF-hand" evidence="3">
    <location>
        <begin position="27"/>
        <end position="62"/>
    </location>
</feature>
<accession>A0A507BA23</accession>
<dbReference type="PROSITE" id="PS00018">
    <property type="entry name" value="EF_HAND_1"/>
    <property type="match status" value="1"/>
</dbReference>
<keyword evidence="5" id="KW-1185">Reference proteome</keyword>
<dbReference type="GeneID" id="41971891"/>
<evidence type="ECO:0000259" key="3">
    <source>
        <dbReference type="PROSITE" id="PS50222"/>
    </source>
</evidence>
<protein>
    <recommendedName>
        <fullName evidence="3">EF-hand domain-containing protein</fullName>
    </recommendedName>
</protein>
<reference evidence="4 5" key="1">
    <citation type="submission" date="2019-06" db="EMBL/GenBank/DDBJ databases">
        <title>Draft genome sequence of the filamentous fungus Phialemoniopsis curvata isolated from diesel fuel.</title>
        <authorList>
            <person name="Varaljay V.A."/>
            <person name="Lyon W.J."/>
            <person name="Crouch A.L."/>
            <person name="Drake C.E."/>
            <person name="Hollomon J.M."/>
            <person name="Nadeau L.J."/>
            <person name="Nunn H.S."/>
            <person name="Stevenson B.S."/>
            <person name="Bojanowski C.L."/>
            <person name="Crookes-Goodson W.J."/>
        </authorList>
    </citation>
    <scope>NUCLEOTIDE SEQUENCE [LARGE SCALE GENOMIC DNA]</scope>
    <source>
        <strain evidence="4 5">D216</strain>
    </source>
</reference>
<dbReference type="SMART" id="SM00054">
    <property type="entry name" value="EFh"/>
    <property type="match status" value="3"/>
</dbReference>
<dbReference type="PANTHER" id="PTHR23050">
    <property type="entry name" value="CALCIUM BINDING PROTEIN"/>
    <property type="match status" value="1"/>
</dbReference>
<dbReference type="InterPro" id="IPR002048">
    <property type="entry name" value="EF_hand_dom"/>
</dbReference>
<evidence type="ECO:0000313" key="5">
    <source>
        <dbReference type="Proteomes" id="UP000319257"/>
    </source>
</evidence>
<dbReference type="Pfam" id="PF13499">
    <property type="entry name" value="EF-hand_7"/>
    <property type="match status" value="1"/>
</dbReference>
<evidence type="ECO:0000313" key="4">
    <source>
        <dbReference type="EMBL" id="TPX15464.1"/>
    </source>
</evidence>
<dbReference type="PROSITE" id="PS50222">
    <property type="entry name" value="EF_HAND_2"/>
    <property type="match status" value="3"/>
</dbReference>
<dbReference type="InterPro" id="IPR011992">
    <property type="entry name" value="EF-hand-dom_pair"/>
</dbReference>
<feature type="domain" description="EF-hand" evidence="3">
    <location>
        <begin position="112"/>
        <end position="147"/>
    </location>
</feature>
<keyword evidence="2" id="KW-0106">Calcium</keyword>
<dbReference type="Pfam" id="PF13405">
    <property type="entry name" value="EF-hand_6"/>
    <property type="match status" value="1"/>
</dbReference>
<sequence>MMSSRAAGKEPVHAMPSREEFLKLPEDQRNQINEAFTVFDSDRDGRIDYNEMRFSLRALGFDLPKQETYPYLTKFAVQPVSWPQGKECGPVWREFTLPIFQGIAGSLMYNRDPVEECRRAFRLFDVDGKGVITVEDLRRVMKEIGQAMEETELGAMIREFDTEGKGGVNEDEFIKIMLAKRQG</sequence>
<dbReference type="FunCoup" id="A0A507BA23">
    <property type="interactions" value="790"/>
</dbReference>
<dbReference type="AlphaFoldDB" id="A0A507BA23"/>
<organism evidence="4 5">
    <name type="scientific">Thyridium curvatum</name>
    <dbReference type="NCBI Taxonomy" id="1093900"/>
    <lineage>
        <taxon>Eukaryota</taxon>
        <taxon>Fungi</taxon>
        <taxon>Dikarya</taxon>
        <taxon>Ascomycota</taxon>
        <taxon>Pezizomycotina</taxon>
        <taxon>Sordariomycetes</taxon>
        <taxon>Sordariomycetidae</taxon>
        <taxon>Thyridiales</taxon>
        <taxon>Thyridiaceae</taxon>
        <taxon>Thyridium</taxon>
    </lineage>
</organism>
<comment type="caution">
    <text evidence="4">The sequence shown here is derived from an EMBL/GenBank/DDBJ whole genome shotgun (WGS) entry which is preliminary data.</text>
</comment>